<evidence type="ECO:0000313" key="3">
    <source>
        <dbReference type="Proteomes" id="UP000078387"/>
    </source>
</evidence>
<gene>
    <name evidence="2" type="ORF">CL6EHI_197400</name>
</gene>
<dbReference type="VEuPathDB" id="AmoebaDB:EHI8A_013410"/>
<dbReference type="VEuPathDB" id="AmoebaDB:EHI_197400"/>
<dbReference type="OMA" id="LPMSIHI"/>
<reference evidence="2 3" key="1">
    <citation type="submission" date="2016-05" db="EMBL/GenBank/DDBJ databases">
        <title>First whole genome sequencing of Entamoeba histolytica HM1:IMSS-clone-6.</title>
        <authorList>
            <person name="Mukherjee Avik.K."/>
            <person name="Izumyama S."/>
            <person name="Nakada-Tsukui K."/>
            <person name="Nozaki T."/>
        </authorList>
    </citation>
    <scope>NUCLEOTIDE SEQUENCE [LARGE SCALE GENOMIC DNA]</scope>
    <source>
        <strain evidence="2 3">HM1:IMSS clone 6</strain>
    </source>
</reference>
<comment type="caution">
    <text evidence="2">The sequence shown here is derived from an EMBL/GenBank/DDBJ whole genome shotgun (WGS) entry which is preliminary data.</text>
</comment>
<evidence type="ECO:0000313" key="2">
    <source>
        <dbReference type="EMBL" id="GAT92646.1"/>
    </source>
</evidence>
<evidence type="ECO:0000256" key="1">
    <source>
        <dbReference type="SAM" id="MobiDB-lite"/>
    </source>
</evidence>
<dbReference type="VEuPathDB" id="AmoebaDB:KM1_041460"/>
<dbReference type="Proteomes" id="UP000078387">
    <property type="component" value="Unassembled WGS sequence"/>
</dbReference>
<dbReference type="VEuPathDB" id="AmoebaDB:EHI5A_005590"/>
<feature type="region of interest" description="Disordered" evidence="1">
    <location>
        <begin position="208"/>
        <end position="239"/>
    </location>
</feature>
<protein>
    <submittedName>
        <fullName evidence="2">Uncharacterized protein</fullName>
    </submittedName>
</protein>
<name>A0A5K1VPG3_ENTHI</name>
<dbReference type="VEuPathDB" id="AmoebaDB:EHI7A_017290"/>
<dbReference type="AlphaFoldDB" id="A0A5K1VPG3"/>
<proteinExistence type="predicted"/>
<organism evidence="2 3">
    <name type="scientific">Entamoeba histolytica</name>
    <dbReference type="NCBI Taxonomy" id="5759"/>
    <lineage>
        <taxon>Eukaryota</taxon>
        <taxon>Amoebozoa</taxon>
        <taxon>Evosea</taxon>
        <taxon>Archamoebae</taxon>
        <taxon>Mastigamoebida</taxon>
        <taxon>Entamoebidae</taxon>
        <taxon>Entamoeba</taxon>
    </lineage>
</organism>
<feature type="compositionally biased region" description="Basic and acidic residues" evidence="1">
    <location>
        <begin position="215"/>
        <end position="226"/>
    </location>
</feature>
<sequence length="411" mass="47896">MSDPQPSPLFFQNFLKKVLELLTTSTVSLQINIEDYYHYLSTQIPILRWVELEYCIKYPLKILQIDQQHMPSFHFPRMGECKAYISFIDKLPESQRTLLIKKISQLPMSIHVPALVVVGNEVIPDSISWKTLCETISVYELPTQNCKTIISHLRKFIEGNIPPITGPVTLTQALIQQGVEPKSAIWELFKQNSNKAQISLEKSIKFPECKNPSEQQDRSETVERSVETPNRFDNGFTAQRSDFPTKEKIQREPQREIRDVIREAINSREVQKESIPQERLSIREPFQQRNLVDVQKQSLQQHIPEVFTEYQTNRNRRDSISYTNSYTNELIPFLRRDSFGQYPTQRTFRSTSGYTQNKPLDVSTSMEHFDSLLNVKKRDLQANETGQLTPLDYDNVIDVLNEQPKLNLLFD</sequence>
<dbReference type="EMBL" id="BDEQ01000001">
    <property type="protein sequence ID" value="GAT92646.1"/>
    <property type="molecule type" value="Genomic_DNA"/>
</dbReference>
<accession>A0A5K1VPG3</accession>